<evidence type="ECO:0000313" key="1">
    <source>
        <dbReference type="EMBL" id="ADJ63088.1"/>
    </source>
</evidence>
<keyword evidence="2" id="KW-1185">Reference proteome</keyword>
<dbReference type="EMBL" id="CP002039">
    <property type="protein sequence ID" value="ADJ63088.1"/>
    <property type="molecule type" value="Genomic_DNA"/>
</dbReference>
<protein>
    <submittedName>
        <fullName evidence="1">Uncharacterized protein</fullName>
    </submittedName>
</protein>
<dbReference type="HOGENOM" id="CLU_3382281_0_0_4"/>
<evidence type="ECO:0000313" key="2">
    <source>
        <dbReference type="Proteomes" id="UP000000329"/>
    </source>
</evidence>
<dbReference type="KEGG" id="hse:Hsero_1575"/>
<proteinExistence type="predicted"/>
<reference evidence="1 2" key="1">
    <citation type="submission" date="2010-04" db="EMBL/GenBank/DDBJ databases">
        <title>The genome of Herbaspirillum seropedicae SmR1, an endophytic, nitrogen-fixing, plant-growth promoting beta-Proteobacteria.</title>
        <authorList>
            <person name="Pedrosa F.O."/>
            <person name="Monteiro R.A."/>
            <person name="Wassem R."/>
            <person name="Cruz L.M."/>
            <person name="Ayub R.A."/>
            <person name="Colauto N.B."/>
            <person name="Fernandez M.A."/>
            <person name="Fungaro M.H.P."/>
            <person name="Grisard E.C."/>
            <person name="Hungria M."/>
            <person name="Madeira H.M.F."/>
            <person name="Nodari R.O."/>
            <person name="Osaku C.A."/>
            <person name="Petzl-Erler M.L."/>
            <person name="Terenzi H."/>
            <person name="Vieira L.G.E."/>
            <person name="Almeida M.I.M."/>
            <person name="Alves L.R."/>
            <person name="Arantes O.M.N."/>
            <person name="Balsanelli E."/>
            <person name="Barcellos F.G."/>
            <person name="Baura V.A."/>
            <person name="Binde D.R."/>
            <person name="Campo R.J."/>
            <person name="Chubatsu L.S."/>
            <person name="Chueire L.M.O."/>
            <person name="Ciferri R.R."/>
            <person name="Correa L.C."/>
            <person name="da Conceicao Silva J.L."/>
            <person name="Dabul A.N.G."/>
            <person name="Dambros B.P."/>
            <person name="Faoro H."/>
            <person name="Favetti A."/>
            <person name="Friedermann G."/>
            <person name="Furlaneto M.C."/>
            <person name="Gasques L.S."/>
            <person name="Gimenes C.C.T."/>
            <person name="Gioppo N.M.R."/>
            <person name="Glienke-Blanco C."/>
            <person name="Godoy L.P."/>
            <person name="Guerra M.P."/>
            <person name="Karp S."/>
            <person name="Kava-Cordeiro V."/>
            <person name="Margarido V.P."/>
            <person name="Mathioni S.M."/>
            <person name="Menck-Soares M.A."/>
            <person name="Murace N.K."/>
            <person name="Nicolas M.F."/>
            <person name="Oliveira C.E.C."/>
            <person name="Pagnan N.A.B."/>
            <person name="Pamphile J.A."/>
            <person name="Patussi E.V."/>
            <person name="Pereira L.F.P."/>
            <person name="Pereira-Ferrari L."/>
            <person name="Pinto F.G.S."/>
            <person name="Precoma C."/>
            <person name="Prioli A.J."/>
            <person name="Prioli S.M.A.P."/>
            <person name="Raittz R.T."/>
            <person name="Ramos H.J.O."/>
            <person name="Ribeiro E.M.S.F."/>
            <person name="Rigo L.U."/>
            <person name="Rocha C.L.M.S.C."/>
            <person name="Rocha S.N."/>
            <person name="Santos K."/>
            <person name="Satori D."/>
            <person name="Silva A.G."/>
            <person name="Simao R.C.G."/>
            <person name="Soares M.A.M."/>
            <person name="Souza E.M."/>
            <person name="Steffens M.B.R."/>
            <person name="Steindel M."/>
            <person name="Tadra-Sfeir M.Z."/>
            <person name="Takahashi E.K."/>
            <person name="Torres R.A."/>
            <person name="Valle J.S."/>
            <person name="Vernal J.I."/>
            <person name="Vilas-Boas L.A."/>
            <person name="Watanabe M.A.E."/>
            <person name="Weiss V.A."/>
            <person name="Yates M.A."/>
            <person name="Souza E.M."/>
        </authorList>
    </citation>
    <scope>NUCLEOTIDE SEQUENCE [LARGE SCALE GENOMIC DNA]</scope>
    <source>
        <strain evidence="1 2">SmR1</strain>
    </source>
</reference>
<dbReference type="STRING" id="757424.Hsero_1575"/>
<gene>
    <name evidence="1" type="ordered locus">Hsero_1575</name>
</gene>
<name>D8IQ42_HERSS</name>
<dbReference type="Proteomes" id="UP000000329">
    <property type="component" value="Chromosome"/>
</dbReference>
<accession>D8IQ42</accession>
<organism evidence="1 2">
    <name type="scientific">Herbaspirillum seropedicae (strain SmR1)</name>
    <dbReference type="NCBI Taxonomy" id="757424"/>
    <lineage>
        <taxon>Bacteria</taxon>
        <taxon>Pseudomonadati</taxon>
        <taxon>Pseudomonadota</taxon>
        <taxon>Betaproteobacteria</taxon>
        <taxon>Burkholderiales</taxon>
        <taxon>Oxalobacteraceae</taxon>
        <taxon>Herbaspirillum</taxon>
    </lineage>
</organism>
<sequence length="33" mass="3852">MERKVGKIESLRSDYFSDPLFAPLRRLALRGKT</sequence>
<dbReference type="AlphaFoldDB" id="D8IQ42"/>